<proteinExistence type="predicted"/>
<accession>A0A212F3Q5</accession>
<dbReference type="Proteomes" id="UP000007151">
    <property type="component" value="Unassembled WGS sequence"/>
</dbReference>
<keyword evidence="2" id="KW-1185">Reference proteome</keyword>
<dbReference type="InParanoid" id="A0A212F3Q5"/>
<protein>
    <submittedName>
        <fullName evidence="1">Amino acid transporter</fullName>
    </submittedName>
</protein>
<reference evidence="1 2" key="1">
    <citation type="journal article" date="2011" name="Cell">
        <title>The monarch butterfly genome yields insights into long-distance migration.</title>
        <authorList>
            <person name="Zhan S."/>
            <person name="Merlin C."/>
            <person name="Boore J.L."/>
            <person name="Reppert S.M."/>
        </authorList>
    </citation>
    <scope>NUCLEOTIDE SEQUENCE [LARGE SCALE GENOMIC DNA]</scope>
    <source>
        <strain evidence="1">F-2</strain>
    </source>
</reference>
<dbReference type="KEGG" id="dpl:KGM_202644A"/>
<name>A0A212F3Q5_DANPL</name>
<comment type="caution">
    <text evidence="1">The sequence shown here is derived from an EMBL/GenBank/DDBJ whole genome shotgun (WGS) entry which is preliminary data.</text>
</comment>
<organism evidence="1 2">
    <name type="scientific">Danaus plexippus plexippus</name>
    <dbReference type="NCBI Taxonomy" id="278856"/>
    <lineage>
        <taxon>Eukaryota</taxon>
        <taxon>Metazoa</taxon>
        <taxon>Ecdysozoa</taxon>
        <taxon>Arthropoda</taxon>
        <taxon>Hexapoda</taxon>
        <taxon>Insecta</taxon>
        <taxon>Pterygota</taxon>
        <taxon>Neoptera</taxon>
        <taxon>Endopterygota</taxon>
        <taxon>Lepidoptera</taxon>
        <taxon>Glossata</taxon>
        <taxon>Ditrysia</taxon>
        <taxon>Papilionoidea</taxon>
        <taxon>Nymphalidae</taxon>
        <taxon>Danainae</taxon>
        <taxon>Danaini</taxon>
        <taxon>Danaina</taxon>
        <taxon>Danaus</taxon>
        <taxon>Danaus</taxon>
    </lineage>
</organism>
<evidence type="ECO:0000313" key="1">
    <source>
        <dbReference type="EMBL" id="OWR48352.1"/>
    </source>
</evidence>
<gene>
    <name evidence="1" type="ORF">KGM_202644A</name>
</gene>
<dbReference type="EMBL" id="AGBW02010520">
    <property type="protein sequence ID" value="OWR48352.1"/>
    <property type="molecule type" value="Genomic_DNA"/>
</dbReference>
<feature type="non-terminal residue" evidence="1">
    <location>
        <position position="11"/>
    </location>
</feature>
<evidence type="ECO:0000313" key="2">
    <source>
        <dbReference type="Proteomes" id="UP000007151"/>
    </source>
</evidence>
<sequence length="11" mass="1461">MQVNRQRRLFI</sequence>